<comment type="catalytic activity">
    <reaction evidence="7">
        <text>[glutaredoxin]-dithiol + arsenate + glutathione + H(+) = glutathionyl-S-S-[glutaredoxin] + arsenite + H2O</text>
        <dbReference type="Rhea" id="RHEA:22016"/>
        <dbReference type="Rhea" id="RHEA-COMP:10729"/>
        <dbReference type="Rhea" id="RHEA-COMP:17668"/>
        <dbReference type="ChEBI" id="CHEBI:15377"/>
        <dbReference type="ChEBI" id="CHEBI:15378"/>
        <dbReference type="ChEBI" id="CHEBI:29242"/>
        <dbReference type="ChEBI" id="CHEBI:29950"/>
        <dbReference type="ChEBI" id="CHEBI:48597"/>
        <dbReference type="ChEBI" id="CHEBI:57925"/>
        <dbReference type="ChEBI" id="CHEBI:146199"/>
        <dbReference type="EC" id="1.20.4.1"/>
    </reaction>
</comment>
<reference evidence="8 9" key="1">
    <citation type="submission" date="2016-10" db="EMBL/GenBank/DDBJ databases">
        <authorList>
            <person name="de Groot N.N."/>
        </authorList>
    </citation>
    <scope>NUCLEOTIDE SEQUENCE [LARGE SCALE GENOMIC DNA]</scope>
    <source>
        <strain evidence="8 9">DSM 17925</strain>
    </source>
</reference>
<keyword evidence="9" id="KW-1185">Reference proteome</keyword>
<protein>
    <recommendedName>
        <fullName evidence="5 7">Arsenate reductase</fullName>
        <ecNumber evidence="4 7">1.20.4.1</ecNumber>
    </recommendedName>
</protein>
<keyword evidence="2" id="KW-0059">Arsenical resistance</keyword>
<keyword evidence="3 7" id="KW-0560">Oxidoreductase</keyword>
<dbReference type="GO" id="GO:0008794">
    <property type="term" value="F:arsenate reductase (glutaredoxin) activity"/>
    <property type="evidence" value="ECO:0007669"/>
    <property type="project" value="UniProtKB-UniRule"/>
</dbReference>
<comment type="similarity">
    <text evidence="1 6 7">Belongs to the ArsC family.</text>
</comment>
<dbReference type="EC" id="1.20.4.1" evidence="4 7"/>
<dbReference type="PROSITE" id="PS51353">
    <property type="entry name" value="ARSC"/>
    <property type="match status" value="1"/>
</dbReference>
<evidence type="ECO:0000256" key="1">
    <source>
        <dbReference type="ARBA" id="ARBA00007198"/>
    </source>
</evidence>
<gene>
    <name evidence="8" type="ORF">SAMN04488515_1407</name>
</gene>
<dbReference type="STRING" id="364200.SAMN04488515_1407"/>
<name>A0A1I0PT05_9RHOB</name>
<evidence type="ECO:0000313" key="9">
    <source>
        <dbReference type="Proteomes" id="UP000199167"/>
    </source>
</evidence>
<evidence type="ECO:0000256" key="4">
    <source>
        <dbReference type="ARBA" id="ARBA00038969"/>
    </source>
</evidence>
<evidence type="ECO:0000313" key="8">
    <source>
        <dbReference type="EMBL" id="SEW17536.1"/>
    </source>
</evidence>
<dbReference type="Proteomes" id="UP000199167">
    <property type="component" value="Unassembled WGS sequence"/>
</dbReference>
<dbReference type="AlphaFoldDB" id="A0A1I0PT05"/>
<dbReference type="Gene3D" id="3.40.30.10">
    <property type="entry name" value="Glutaredoxin"/>
    <property type="match status" value="1"/>
</dbReference>
<organism evidence="8 9">
    <name type="scientific">Cognatiyoonia koreensis</name>
    <dbReference type="NCBI Taxonomy" id="364200"/>
    <lineage>
        <taxon>Bacteria</taxon>
        <taxon>Pseudomonadati</taxon>
        <taxon>Pseudomonadota</taxon>
        <taxon>Alphaproteobacteria</taxon>
        <taxon>Rhodobacterales</taxon>
        <taxon>Paracoccaceae</taxon>
        <taxon>Cognatiyoonia</taxon>
    </lineage>
</organism>
<dbReference type="EMBL" id="FOIZ01000001">
    <property type="protein sequence ID" value="SEW17536.1"/>
    <property type="molecule type" value="Genomic_DNA"/>
</dbReference>
<dbReference type="InterPro" id="IPR036249">
    <property type="entry name" value="Thioredoxin-like_sf"/>
</dbReference>
<dbReference type="SUPFAM" id="SSF52833">
    <property type="entry name" value="Thioredoxin-like"/>
    <property type="match status" value="1"/>
</dbReference>
<accession>A0A1I0PT05</accession>
<dbReference type="InterPro" id="IPR006659">
    <property type="entry name" value="Arsenate_reductase"/>
</dbReference>
<dbReference type="OrthoDB" id="9790554at2"/>
<evidence type="ECO:0000256" key="2">
    <source>
        <dbReference type="ARBA" id="ARBA00022849"/>
    </source>
</evidence>
<dbReference type="NCBIfam" id="TIGR00014">
    <property type="entry name" value="arsC"/>
    <property type="match status" value="1"/>
</dbReference>
<evidence type="ECO:0000256" key="6">
    <source>
        <dbReference type="PROSITE-ProRule" id="PRU01282"/>
    </source>
</evidence>
<dbReference type="PANTHER" id="PTHR30041">
    <property type="entry name" value="ARSENATE REDUCTASE"/>
    <property type="match status" value="1"/>
</dbReference>
<dbReference type="Pfam" id="PF03960">
    <property type="entry name" value="ArsC"/>
    <property type="match status" value="1"/>
</dbReference>
<dbReference type="InterPro" id="IPR006660">
    <property type="entry name" value="Arsenate_reductase-like"/>
</dbReference>
<evidence type="ECO:0000256" key="7">
    <source>
        <dbReference type="RuleBase" id="RU362029"/>
    </source>
</evidence>
<dbReference type="GO" id="GO:0046685">
    <property type="term" value="P:response to arsenic-containing substance"/>
    <property type="evidence" value="ECO:0007669"/>
    <property type="project" value="UniProtKB-KW"/>
</dbReference>
<dbReference type="PANTHER" id="PTHR30041:SF5">
    <property type="entry name" value="ARSENATE REDUCTASE-RELATED"/>
    <property type="match status" value="1"/>
</dbReference>
<proteinExistence type="inferred from homology"/>
<evidence type="ECO:0000256" key="5">
    <source>
        <dbReference type="ARBA" id="ARBA00039879"/>
    </source>
</evidence>
<dbReference type="RefSeq" id="WP_089992006.1">
    <property type="nucleotide sequence ID" value="NZ_FOIZ01000001.1"/>
</dbReference>
<evidence type="ECO:0000256" key="3">
    <source>
        <dbReference type="ARBA" id="ARBA00023002"/>
    </source>
</evidence>
<sequence length="135" mass="14313">MTTVIHHNPDCGTSRNVLSIIRATGTDPVVIHYLDTGWTRAQLRGLFAAADLTPRAALRTSKSPAEELGLTADDVSDDTILDAMVAHPILVNRPIVCTPKGVALCRPSEAVLPLLEIPLTGDVTKEDGTLILAAP</sequence>
<dbReference type="CDD" id="cd03034">
    <property type="entry name" value="ArsC_ArsC"/>
    <property type="match status" value="1"/>
</dbReference>